<evidence type="ECO:0000313" key="2">
    <source>
        <dbReference type="Proteomes" id="UP001346149"/>
    </source>
</evidence>
<proteinExistence type="predicted"/>
<accession>A0AAN7R9T6</accession>
<organism evidence="1 2">
    <name type="scientific">Trapa natans</name>
    <name type="common">Water chestnut</name>
    <dbReference type="NCBI Taxonomy" id="22666"/>
    <lineage>
        <taxon>Eukaryota</taxon>
        <taxon>Viridiplantae</taxon>
        <taxon>Streptophyta</taxon>
        <taxon>Embryophyta</taxon>
        <taxon>Tracheophyta</taxon>
        <taxon>Spermatophyta</taxon>
        <taxon>Magnoliopsida</taxon>
        <taxon>eudicotyledons</taxon>
        <taxon>Gunneridae</taxon>
        <taxon>Pentapetalae</taxon>
        <taxon>rosids</taxon>
        <taxon>malvids</taxon>
        <taxon>Myrtales</taxon>
        <taxon>Lythraceae</taxon>
        <taxon>Trapa</taxon>
    </lineage>
</organism>
<keyword evidence="2" id="KW-1185">Reference proteome</keyword>
<dbReference type="AlphaFoldDB" id="A0AAN7R9T6"/>
<comment type="caution">
    <text evidence="1">The sequence shown here is derived from an EMBL/GenBank/DDBJ whole genome shotgun (WGS) entry which is preliminary data.</text>
</comment>
<evidence type="ECO:0000313" key="1">
    <source>
        <dbReference type="EMBL" id="KAK4795107.1"/>
    </source>
</evidence>
<name>A0AAN7R9T6_TRANT</name>
<protein>
    <submittedName>
        <fullName evidence="1">Uncharacterized protein</fullName>
    </submittedName>
</protein>
<dbReference type="EMBL" id="JAXQNO010000007">
    <property type="protein sequence ID" value="KAK4795107.1"/>
    <property type="molecule type" value="Genomic_DNA"/>
</dbReference>
<dbReference type="Proteomes" id="UP001346149">
    <property type="component" value="Unassembled WGS sequence"/>
</dbReference>
<reference evidence="1 2" key="1">
    <citation type="journal article" date="2023" name="Hortic Res">
        <title>Pangenome of water caltrop reveals structural variations and asymmetric subgenome divergence after allopolyploidization.</title>
        <authorList>
            <person name="Zhang X."/>
            <person name="Chen Y."/>
            <person name="Wang L."/>
            <person name="Yuan Y."/>
            <person name="Fang M."/>
            <person name="Shi L."/>
            <person name="Lu R."/>
            <person name="Comes H.P."/>
            <person name="Ma Y."/>
            <person name="Chen Y."/>
            <person name="Huang G."/>
            <person name="Zhou Y."/>
            <person name="Zheng Z."/>
            <person name="Qiu Y."/>
        </authorList>
    </citation>
    <scope>NUCLEOTIDE SEQUENCE [LARGE SCALE GENOMIC DNA]</scope>
    <source>
        <strain evidence="1">F231</strain>
    </source>
</reference>
<sequence>MRLGYEDGWMDGWMDVGRRQLVSVIAIRLQQMRYDLSLSEHEDEAKFWASR</sequence>
<gene>
    <name evidence="1" type="ORF">SAY86_013101</name>
</gene>